<dbReference type="InterPro" id="IPR011990">
    <property type="entry name" value="TPR-like_helical_dom_sf"/>
</dbReference>
<evidence type="ECO:0000313" key="1">
    <source>
        <dbReference type="EMBL" id="SMB77842.1"/>
    </source>
</evidence>
<dbReference type="EMBL" id="FWWR01000001">
    <property type="protein sequence ID" value="SMB77842.1"/>
    <property type="molecule type" value="Genomic_DNA"/>
</dbReference>
<evidence type="ECO:0000313" key="2">
    <source>
        <dbReference type="Proteomes" id="UP000192368"/>
    </source>
</evidence>
<dbReference type="Pfam" id="PF13181">
    <property type="entry name" value="TPR_8"/>
    <property type="match status" value="1"/>
</dbReference>
<dbReference type="STRING" id="573058.SAMN00017477_0001"/>
<dbReference type="OrthoDB" id="358807at2"/>
<accession>A0A1W1U9Y3</accession>
<gene>
    <name evidence="1" type="ORF">SAMN00017477_0001</name>
</gene>
<dbReference type="Proteomes" id="UP000192368">
    <property type="component" value="Unassembled WGS sequence"/>
</dbReference>
<keyword evidence="2" id="KW-1185">Reference proteome</keyword>
<organism evidence="1 2">
    <name type="scientific">Peptoniphilus asaccharolyticus DSM 20463</name>
    <dbReference type="NCBI Taxonomy" id="573058"/>
    <lineage>
        <taxon>Bacteria</taxon>
        <taxon>Bacillati</taxon>
        <taxon>Bacillota</taxon>
        <taxon>Tissierellia</taxon>
        <taxon>Tissierellales</taxon>
        <taxon>Peptoniphilaceae</taxon>
        <taxon>Peptoniphilus</taxon>
    </lineage>
</organism>
<dbReference type="Pfam" id="PF13432">
    <property type="entry name" value="TPR_16"/>
    <property type="match status" value="1"/>
</dbReference>
<dbReference type="RefSeq" id="WP_084229714.1">
    <property type="nucleotide sequence ID" value="NZ_FWWR01000001.1"/>
</dbReference>
<dbReference type="SUPFAM" id="SSF48452">
    <property type="entry name" value="TPR-like"/>
    <property type="match status" value="1"/>
</dbReference>
<dbReference type="Gene3D" id="1.25.40.10">
    <property type="entry name" value="Tetratricopeptide repeat domain"/>
    <property type="match status" value="2"/>
</dbReference>
<reference evidence="2" key="1">
    <citation type="submission" date="2017-04" db="EMBL/GenBank/DDBJ databases">
        <authorList>
            <person name="Varghese N."/>
            <person name="Submissions S."/>
        </authorList>
    </citation>
    <scope>NUCLEOTIDE SEQUENCE [LARGE SCALE GENOMIC DNA]</scope>
    <source>
        <strain evidence="2">DSM 20463</strain>
    </source>
</reference>
<protein>
    <submittedName>
        <fullName evidence="1">Uncharacterized protein</fullName>
    </submittedName>
</protein>
<name>A0A1W1U9Y3_PEPAS</name>
<dbReference type="InterPro" id="IPR019734">
    <property type="entry name" value="TPR_rpt"/>
</dbReference>
<sequence>MTIRQLKKTVKVKDLEIKKEIPLPVKMTSLLEGIQTGKLEEEFDLLRVTEGIVFLLGIEPDFKYAKEYRGIVEVIHSNVKDYILYLSKYYLDNKNLIESYIYLNAQDALLDYDADLFFTRLGVLEQIYNENIELLEDEEKQEIVSKLLKGYEDITKKEEYPLALYKLGHINTGIGNHLKAMLYFKKFLNFDGNDELKNEVRVNMEELEDYARMEEGEAYLRYGKFREAENAFNKISESYYEVDKVSYYKSIINYHLGNYEEAYELIEEAIEKVNREEYYNHAALVSVALDNIDQSIAWYEKGLEEFNRSYTLNYNLGLLYYNLKDKKYKDYFQKACEIGPSEQLLSLLK</sequence>
<dbReference type="SMART" id="SM00028">
    <property type="entry name" value="TPR"/>
    <property type="match status" value="4"/>
</dbReference>
<dbReference type="AlphaFoldDB" id="A0A1W1U9Y3"/>
<proteinExistence type="predicted"/>